<dbReference type="Proteomes" id="UP000289738">
    <property type="component" value="Chromosome A01"/>
</dbReference>
<accession>A0A445ESN9</accession>
<dbReference type="AlphaFoldDB" id="A0A445ESN9"/>
<feature type="compositionally biased region" description="Basic residues" evidence="1">
    <location>
        <begin position="12"/>
        <end position="23"/>
    </location>
</feature>
<sequence length="23" mass="2624">MVPTTSTLSLNHARKRQKPTQKT</sequence>
<evidence type="ECO:0000256" key="1">
    <source>
        <dbReference type="SAM" id="MobiDB-lite"/>
    </source>
</evidence>
<organism evidence="2 3">
    <name type="scientific">Arachis hypogaea</name>
    <name type="common">Peanut</name>
    <dbReference type="NCBI Taxonomy" id="3818"/>
    <lineage>
        <taxon>Eukaryota</taxon>
        <taxon>Viridiplantae</taxon>
        <taxon>Streptophyta</taxon>
        <taxon>Embryophyta</taxon>
        <taxon>Tracheophyta</taxon>
        <taxon>Spermatophyta</taxon>
        <taxon>Magnoliopsida</taxon>
        <taxon>eudicotyledons</taxon>
        <taxon>Gunneridae</taxon>
        <taxon>Pentapetalae</taxon>
        <taxon>rosids</taxon>
        <taxon>fabids</taxon>
        <taxon>Fabales</taxon>
        <taxon>Fabaceae</taxon>
        <taxon>Papilionoideae</taxon>
        <taxon>50 kb inversion clade</taxon>
        <taxon>dalbergioids sensu lato</taxon>
        <taxon>Dalbergieae</taxon>
        <taxon>Pterocarpus clade</taxon>
        <taxon>Arachis</taxon>
    </lineage>
</organism>
<dbReference type="EMBL" id="SDMP01000001">
    <property type="protein sequence ID" value="RYR78333.1"/>
    <property type="molecule type" value="Genomic_DNA"/>
</dbReference>
<feature type="compositionally biased region" description="Polar residues" evidence="1">
    <location>
        <begin position="1"/>
        <end position="10"/>
    </location>
</feature>
<keyword evidence="3" id="KW-1185">Reference proteome</keyword>
<name>A0A445ESN9_ARAHY</name>
<proteinExistence type="predicted"/>
<feature type="region of interest" description="Disordered" evidence="1">
    <location>
        <begin position="1"/>
        <end position="23"/>
    </location>
</feature>
<reference evidence="2 3" key="1">
    <citation type="submission" date="2019-01" db="EMBL/GenBank/DDBJ databases">
        <title>Sequencing of cultivated peanut Arachis hypogaea provides insights into genome evolution and oil improvement.</title>
        <authorList>
            <person name="Chen X."/>
        </authorList>
    </citation>
    <scope>NUCLEOTIDE SEQUENCE [LARGE SCALE GENOMIC DNA]</scope>
    <source>
        <strain evidence="3">cv. Fuhuasheng</strain>
        <tissue evidence="2">Leaves</tissue>
    </source>
</reference>
<protein>
    <submittedName>
        <fullName evidence="2">Uncharacterized protein</fullName>
    </submittedName>
</protein>
<evidence type="ECO:0000313" key="2">
    <source>
        <dbReference type="EMBL" id="RYR78333.1"/>
    </source>
</evidence>
<gene>
    <name evidence="2" type="ORF">Ahy_A01g003103</name>
</gene>
<evidence type="ECO:0000313" key="3">
    <source>
        <dbReference type="Proteomes" id="UP000289738"/>
    </source>
</evidence>
<comment type="caution">
    <text evidence="2">The sequence shown here is derived from an EMBL/GenBank/DDBJ whole genome shotgun (WGS) entry which is preliminary data.</text>
</comment>